<keyword evidence="3" id="KW-1185">Reference proteome</keyword>
<proteinExistence type="predicted"/>
<dbReference type="AlphaFoldDB" id="A0A7I8DG74"/>
<organism evidence="2 3">
    <name type="scientific">Anaerocolumna chitinilytica</name>
    <dbReference type="NCBI Taxonomy" id="1727145"/>
    <lineage>
        <taxon>Bacteria</taxon>
        <taxon>Bacillati</taxon>
        <taxon>Bacillota</taxon>
        <taxon>Clostridia</taxon>
        <taxon>Lachnospirales</taxon>
        <taxon>Lachnospiraceae</taxon>
        <taxon>Anaerocolumna</taxon>
    </lineage>
</organism>
<evidence type="ECO:0000259" key="1">
    <source>
        <dbReference type="Pfam" id="PF14751"/>
    </source>
</evidence>
<gene>
    <name evidence="2" type="ORF">bsdcttw_05200</name>
</gene>
<protein>
    <recommendedName>
        <fullName evidence="1">DUF4474 domain-containing protein</fullName>
    </recommendedName>
</protein>
<reference evidence="2 3" key="1">
    <citation type="submission" date="2020-08" db="EMBL/GenBank/DDBJ databases">
        <title>Draft genome sequencing of an Anaerocolumna strain isolated from anoxic soil subjected to BSD treatment.</title>
        <authorList>
            <person name="Uek A."/>
            <person name="Tonouchi A."/>
        </authorList>
    </citation>
    <scope>NUCLEOTIDE SEQUENCE [LARGE SCALE GENOMIC DNA]</scope>
    <source>
        <strain evidence="2 3">CTTW</strain>
    </source>
</reference>
<evidence type="ECO:0000313" key="2">
    <source>
        <dbReference type="EMBL" id="BCJ97479.1"/>
    </source>
</evidence>
<dbReference type="Proteomes" id="UP000515703">
    <property type="component" value="Chromosome"/>
</dbReference>
<name>A0A7I8DG74_9FIRM</name>
<sequence>MIKITQSLKRKNAIRKTKRKSLLISEDASLYLPLVRATSYEQEEELMYPIANTQSTKFVDINKDLKPFGFAYYPPQNMFYSIMNCWQRECGYCRLYDEGCAAFSMIIDCEPIYFEYGGKKWLLEFWKGQYGMTTGCEIGIYNTTVPYLDIPSLFYGTFYEAVTDEERIPMAFTLMKKGKLLFSRKETHWWLTGFRLGEFSEPEDLVMYPQVTLKDTAMRDAFIEGLVDAGYKRSEIAYRDNTVGFVYDKPKSKQPHTRTPILEYMMQTNNKRNCYAYNEATKLIGDPLDKFAFVKEEAPKMYNKILNVRCSQDIFKNFNLLNQYSAQSKAEILAMKEKE</sequence>
<accession>A0A7I8DG74</accession>
<evidence type="ECO:0000313" key="3">
    <source>
        <dbReference type="Proteomes" id="UP000515703"/>
    </source>
</evidence>
<reference evidence="2 3" key="2">
    <citation type="submission" date="2020-08" db="EMBL/GenBank/DDBJ databases">
        <authorList>
            <person name="Ueki A."/>
            <person name="Tonouchi A."/>
        </authorList>
    </citation>
    <scope>NUCLEOTIDE SEQUENCE [LARGE SCALE GENOMIC DNA]</scope>
    <source>
        <strain evidence="2 3">CTTW</strain>
    </source>
</reference>
<dbReference type="Pfam" id="PF14751">
    <property type="entry name" value="DUF4474"/>
    <property type="match status" value="1"/>
</dbReference>
<dbReference type="KEGG" id="acht:bsdcttw_05200"/>
<feature type="domain" description="DUF4474" evidence="1">
    <location>
        <begin position="61"/>
        <end position="302"/>
    </location>
</feature>
<dbReference type="RefSeq" id="WP_185257902.1">
    <property type="nucleotide sequence ID" value="NZ_AP023368.1"/>
</dbReference>
<dbReference type="InterPro" id="IPR029322">
    <property type="entry name" value="DUF4474"/>
</dbReference>
<dbReference type="EMBL" id="AP023368">
    <property type="protein sequence ID" value="BCJ97479.1"/>
    <property type="molecule type" value="Genomic_DNA"/>
</dbReference>